<accession>A0ACB9LPL4</accession>
<dbReference type="EMBL" id="CM042890">
    <property type="protein sequence ID" value="KAI4312912.1"/>
    <property type="molecule type" value="Genomic_DNA"/>
</dbReference>
<evidence type="ECO:0000313" key="2">
    <source>
        <dbReference type="Proteomes" id="UP001057402"/>
    </source>
</evidence>
<sequence>MNNDVVELNNMHRQVIHTEAYIGRSKVESATATCRAINYSLEVIEHREALRTSNALEILSKYDIVVDATDNAPSRYMINDCCVVSGKPLLSGAALGLEGQAIGKQHPVTLQNVEISI</sequence>
<organism evidence="1 2">
    <name type="scientific">Melastoma candidum</name>
    <dbReference type="NCBI Taxonomy" id="119954"/>
    <lineage>
        <taxon>Eukaryota</taxon>
        <taxon>Viridiplantae</taxon>
        <taxon>Streptophyta</taxon>
        <taxon>Embryophyta</taxon>
        <taxon>Tracheophyta</taxon>
        <taxon>Spermatophyta</taxon>
        <taxon>Magnoliopsida</taxon>
        <taxon>eudicotyledons</taxon>
        <taxon>Gunneridae</taxon>
        <taxon>Pentapetalae</taxon>
        <taxon>rosids</taxon>
        <taxon>malvids</taxon>
        <taxon>Myrtales</taxon>
        <taxon>Melastomataceae</taxon>
        <taxon>Melastomatoideae</taxon>
        <taxon>Melastomateae</taxon>
        <taxon>Melastoma</taxon>
    </lineage>
</organism>
<evidence type="ECO:0000313" key="1">
    <source>
        <dbReference type="EMBL" id="KAI4312912.1"/>
    </source>
</evidence>
<name>A0ACB9LPL4_9MYRT</name>
<comment type="caution">
    <text evidence="1">The sequence shown here is derived from an EMBL/GenBank/DDBJ whole genome shotgun (WGS) entry which is preliminary data.</text>
</comment>
<keyword evidence="2" id="KW-1185">Reference proteome</keyword>
<protein>
    <submittedName>
        <fullName evidence="1">Uncharacterized protein</fullName>
    </submittedName>
</protein>
<reference evidence="2" key="1">
    <citation type="journal article" date="2023" name="Front. Plant Sci.">
        <title>Chromosomal-level genome assembly of Melastoma candidum provides insights into trichome evolution.</title>
        <authorList>
            <person name="Zhong Y."/>
            <person name="Wu W."/>
            <person name="Sun C."/>
            <person name="Zou P."/>
            <person name="Liu Y."/>
            <person name="Dai S."/>
            <person name="Zhou R."/>
        </authorList>
    </citation>
    <scope>NUCLEOTIDE SEQUENCE [LARGE SCALE GENOMIC DNA]</scope>
</reference>
<dbReference type="Proteomes" id="UP001057402">
    <property type="component" value="Chromosome 11"/>
</dbReference>
<gene>
    <name evidence="1" type="ORF">MLD38_037700</name>
</gene>
<proteinExistence type="predicted"/>